<comment type="caution">
    <text evidence="2">The sequence shown here is derived from an EMBL/GenBank/DDBJ whole genome shotgun (WGS) entry which is preliminary data.</text>
</comment>
<evidence type="ECO:0000256" key="1">
    <source>
        <dbReference type="SAM" id="MobiDB-lite"/>
    </source>
</evidence>
<evidence type="ECO:0000313" key="2">
    <source>
        <dbReference type="EMBL" id="EYF05381.1"/>
    </source>
</evidence>
<feature type="compositionally biased region" description="Low complexity" evidence="1">
    <location>
        <begin position="1"/>
        <end position="19"/>
    </location>
</feature>
<sequence>MPPGAAPGVARPAPRSGPACARRATPTGPLRSRAAAPDSTCSAWPQRPVQVRVAWPSRPWLRVKVIGWPTMASKSRSGLSQRATRVTSKRWLMRSETWNWRTSSRSPEAMVASTRFNAPRGEDVAIRR</sequence>
<evidence type="ECO:0000313" key="3">
    <source>
        <dbReference type="Proteomes" id="UP000019678"/>
    </source>
</evidence>
<name>A0A017T9S9_9BACT</name>
<dbReference type="Proteomes" id="UP000019678">
    <property type="component" value="Unassembled WGS sequence"/>
</dbReference>
<dbReference type="EMBL" id="ASRX01000024">
    <property type="protein sequence ID" value="EYF05381.1"/>
    <property type="molecule type" value="Genomic_DNA"/>
</dbReference>
<protein>
    <submittedName>
        <fullName evidence="2">Uncharacterized protein</fullName>
    </submittedName>
</protein>
<feature type="region of interest" description="Disordered" evidence="1">
    <location>
        <begin position="1"/>
        <end position="42"/>
    </location>
</feature>
<keyword evidence="3" id="KW-1185">Reference proteome</keyword>
<accession>A0A017T9S9</accession>
<proteinExistence type="predicted"/>
<dbReference type="AlphaFoldDB" id="A0A017T9S9"/>
<reference evidence="2 3" key="1">
    <citation type="submission" date="2013-05" db="EMBL/GenBank/DDBJ databases">
        <title>Genome assembly of Chondromyces apiculatus DSM 436.</title>
        <authorList>
            <person name="Sharma G."/>
            <person name="Khatri I."/>
            <person name="Kaur C."/>
            <person name="Mayilraj S."/>
            <person name="Subramanian S."/>
        </authorList>
    </citation>
    <scope>NUCLEOTIDE SEQUENCE [LARGE SCALE GENOMIC DNA]</scope>
    <source>
        <strain evidence="2 3">DSM 436</strain>
    </source>
</reference>
<gene>
    <name evidence="2" type="ORF">CAP_3298</name>
</gene>
<organism evidence="2 3">
    <name type="scientific">Chondromyces apiculatus DSM 436</name>
    <dbReference type="NCBI Taxonomy" id="1192034"/>
    <lineage>
        <taxon>Bacteria</taxon>
        <taxon>Pseudomonadati</taxon>
        <taxon>Myxococcota</taxon>
        <taxon>Polyangia</taxon>
        <taxon>Polyangiales</taxon>
        <taxon>Polyangiaceae</taxon>
        <taxon>Chondromyces</taxon>
    </lineage>
</organism>